<organism evidence="1 2">
    <name type="scientific">Ancylostoma duodenale</name>
    <dbReference type="NCBI Taxonomy" id="51022"/>
    <lineage>
        <taxon>Eukaryota</taxon>
        <taxon>Metazoa</taxon>
        <taxon>Ecdysozoa</taxon>
        <taxon>Nematoda</taxon>
        <taxon>Chromadorea</taxon>
        <taxon>Rhabditida</taxon>
        <taxon>Rhabditina</taxon>
        <taxon>Rhabditomorpha</taxon>
        <taxon>Strongyloidea</taxon>
        <taxon>Ancylostomatidae</taxon>
        <taxon>Ancylostomatinae</taxon>
        <taxon>Ancylostoma</taxon>
    </lineage>
</organism>
<evidence type="ECO:0000313" key="2">
    <source>
        <dbReference type="Proteomes" id="UP000054047"/>
    </source>
</evidence>
<proteinExistence type="predicted"/>
<evidence type="ECO:0000313" key="1">
    <source>
        <dbReference type="EMBL" id="KIH63477.1"/>
    </source>
</evidence>
<keyword evidence="2" id="KW-1185">Reference proteome</keyword>
<sequence length="85" mass="9801">PDKCGHVLNATKTWKTVAREILNKKVHGDYFRCTNWIKSPKGTKIEVEILEMNRRSPWYAQGCVVAGVELKTNTDQRLTGHRYTI</sequence>
<dbReference type="AlphaFoldDB" id="A0A0C2DLI9"/>
<protein>
    <submittedName>
        <fullName evidence="1">Uncharacterized protein</fullName>
    </submittedName>
</protein>
<dbReference type="Proteomes" id="UP000054047">
    <property type="component" value="Unassembled WGS sequence"/>
</dbReference>
<accession>A0A0C2DLI9</accession>
<gene>
    <name evidence="1" type="ORF">ANCDUO_06223</name>
</gene>
<feature type="non-terminal residue" evidence="1">
    <location>
        <position position="1"/>
    </location>
</feature>
<reference evidence="1 2" key="1">
    <citation type="submission" date="2013-12" db="EMBL/GenBank/DDBJ databases">
        <title>Draft genome of the parsitic nematode Ancylostoma duodenale.</title>
        <authorList>
            <person name="Mitreva M."/>
        </authorList>
    </citation>
    <scope>NUCLEOTIDE SEQUENCE [LARGE SCALE GENOMIC DNA]</scope>
    <source>
        <strain evidence="1 2">Zhejiang</strain>
    </source>
</reference>
<name>A0A0C2DLI9_9BILA</name>
<dbReference type="EMBL" id="KN728632">
    <property type="protein sequence ID" value="KIH63477.1"/>
    <property type="molecule type" value="Genomic_DNA"/>
</dbReference>